<sequence length="450" mass="52051">MKKNIFKFLLKAYKEPRLFIQIIAVKFRQLRHLAIVATMIAATSMTIGTQSYFNEISQNIANAATFVPEYQYINGQLQLADNEKPLYYRSKNFQLVIDDSIESNKQLEDITLDKNKAKAIDSNTFINLYLFKNSAFAKVGGQFYRLSETESAFVSRATLIRLLNALNEHPYITLFSQWISYFVVNLLTYVLLILLLTLVTTSLNHRISTPFSFWQRIKLTMAISFAPYVLIQIVKIFVPDFVGSFFALGIFLMIYLYQMVIRHTLFVKEFLLSLTEESSGDLSKFNNYFPELDYIEPENRKEKDDDNPKKIIISPDIFTGDEFNKLKRHDIVKDVDPYFNDLKPIDTKEEALAKIKRQYEERLAKEKAKEIAKDETNQQDKVSQSDDNTQDDNANENQTDSNDTAPHYKANEDLTDSNDTAPNDNSKEISPNDSMTNIDQDEEADFIEKE</sequence>
<protein>
    <submittedName>
        <fullName evidence="3">Uncharacterized protein</fullName>
    </submittedName>
</protein>
<keyword evidence="2" id="KW-1133">Transmembrane helix</keyword>
<keyword evidence="2" id="KW-0812">Transmembrane</keyword>
<evidence type="ECO:0000256" key="2">
    <source>
        <dbReference type="SAM" id="Phobius"/>
    </source>
</evidence>
<dbReference type="InterPro" id="IPR009574">
    <property type="entry name" value="DUF1189"/>
</dbReference>
<dbReference type="Pfam" id="PF06691">
    <property type="entry name" value="DUF1189"/>
    <property type="match status" value="1"/>
</dbReference>
<accession>A0A1T4NBX8</accession>
<feature type="compositionally biased region" description="Basic and acidic residues" evidence="1">
    <location>
        <begin position="368"/>
        <end position="378"/>
    </location>
</feature>
<organism evidence="3 4">
    <name type="scientific">Globicatella sulfidifaciens DSM 15739</name>
    <dbReference type="NCBI Taxonomy" id="1121925"/>
    <lineage>
        <taxon>Bacteria</taxon>
        <taxon>Bacillati</taxon>
        <taxon>Bacillota</taxon>
        <taxon>Bacilli</taxon>
        <taxon>Lactobacillales</taxon>
        <taxon>Aerococcaceae</taxon>
        <taxon>Globicatella</taxon>
    </lineage>
</organism>
<gene>
    <name evidence="3" type="ORF">SAMN02746011_01703</name>
</gene>
<feature type="compositionally biased region" description="Polar residues" evidence="1">
    <location>
        <begin position="417"/>
        <end position="438"/>
    </location>
</feature>
<dbReference type="OrthoDB" id="2139271at2"/>
<name>A0A1T4NBX8_9LACT</name>
<keyword evidence="2" id="KW-0472">Membrane</keyword>
<proteinExistence type="predicted"/>
<feature type="compositionally biased region" description="Polar residues" evidence="1">
    <location>
        <begin position="395"/>
        <end position="404"/>
    </location>
</feature>
<feature type="region of interest" description="Disordered" evidence="1">
    <location>
        <begin position="368"/>
        <end position="450"/>
    </location>
</feature>
<dbReference type="STRING" id="1121925.SAMN02746011_01703"/>
<reference evidence="4" key="1">
    <citation type="submission" date="2017-02" db="EMBL/GenBank/DDBJ databases">
        <authorList>
            <person name="Varghese N."/>
            <person name="Submissions S."/>
        </authorList>
    </citation>
    <scope>NUCLEOTIDE SEQUENCE [LARGE SCALE GENOMIC DNA]</scope>
    <source>
        <strain evidence="4">DSM 15739</strain>
    </source>
</reference>
<dbReference type="EMBL" id="FUWO01000017">
    <property type="protein sequence ID" value="SJZ76537.1"/>
    <property type="molecule type" value="Genomic_DNA"/>
</dbReference>
<keyword evidence="4" id="KW-1185">Reference proteome</keyword>
<feature type="transmembrane region" description="Helical" evidence="2">
    <location>
        <begin position="178"/>
        <end position="199"/>
    </location>
</feature>
<dbReference type="Proteomes" id="UP000189941">
    <property type="component" value="Unassembled WGS sequence"/>
</dbReference>
<feature type="transmembrane region" description="Helical" evidence="2">
    <location>
        <begin position="219"/>
        <end position="238"/>
    </location>
</feature>
<evidence type="ECO:0000256" key="1">
    <source>
        <dbReference type="SAM" id="MobiDB-lite"/>
    </source>
</evidence>
<feature type="transmembrane region" description="Helical" evidence="2">
    <location>
        <begin position="244"/>
        <end position="261"/>
    </location>
</feature>
<evidence type="ECO:0000313" key="3">
    <source>
        <dbReference type="EMBL" id="SJZ76537.1"/>
    </source>
</evidence>
<evidence type="ECO:0000313" key="4">
    <source>
        <dbReference type="Proteomes" id="UP000189941"/>
    </source>
</evidence>
<dbReference type="AlphaFoldDB" id="A0A1T4NBX8"/>
<feature type="compositionally biased region" description="Acidic residues" evidence="1">
    <location>
        <begin position="439"/>
        <end position="450"/>
    </location>
</feature>
<dbReference type="RefSeq" id="WP_078756400.1">
    <property type="nucleotide sequence ID" value="NZ_FUWO01000017.1"/>
</dbReference>